<dbReference type="Proteomes" id="UP000031740">
    <property type="component" value="Unassembled WGS sequence"/>
</dbReference>
<dbReference type="RefSeq" id="WP_041849154.1">
    <property type="nucleotide sequence ID" value="NZ_KL503802.1"/>
</dbReference>
<reference evidence="1 2" key="1">
    <citation type="submission" date="2013-04" db="EMBL/GenBank/DDBJ databases">
        <title>The Genome Sequence of Bartonella bacilliformis Ver097.</title>
        <authorList>
            <consortium name="The Broad Institute Genomics Platform"/>
            <consortium name="The Broad Institute Genome Sequencing Center for Infectious Disease"/>
            <person name="Feldgarden M."/>
            <person name="Kirby J."/>
            <person name="Birtles R."/>
            <person name="Dasch G."/>
            <person name="Hendrix L."/>
            <person name="Koehler J."/>
            <person name="Walker B."/>
            <person name="Young S.K."/>
            <person name="Zeng Q."/>
            <person name="Gargeya S."/>
            <person name="Fitzgerald M."/>
            <person name="Haas B."/>
            <person name="Abouelleil A."/>
            <person name="Allen A.W."/>
            <person name="Alvarado L."/>
            <person name="Arachchi H.M."/>
            <person name="Berlin A.M."/>
            <person name="Chapman S.B."/>
            <person name="Gainer-Dewar J."/>
            <person name="Goldberg J."/>
            <person name="Griggs A."/>
            <person name="Gujja S."/>
            <person name="Hansen M."/>
            <person name="Howarth C."/>
            <person name="Imamovic A."/>
            <person name="Ireland A."/>
            <person name="Larimer J."/>
            <person name="McCowan C."/>
            <person name="Murphy C."/>
            <person name="Pearson M."/>
            <person name="Poon T.W."/>
            <person name="Priest M."/>
            <person name="Roberts A."/>
            <person name="Saif S."/>
            <person name="Shea T."/>
            <person name="Sisk P."/>
            <person name="Sykes S."/>
            <person name="Wortman J."/>
            <person name="Nusbaum C."/>
            <person name="Birren B."/>
        </authorList>
    </citation>
    <scope>NUCLEOTIDE SEQUENCE [LARGE SCALE GENOMIC DNA]</scope>
    <source>
        <strain evidence="1 2">Ver097</strain>
    </source>
</reference>
<evidence type="ECO:0000313" key="2">
    <source>
        <dbReference type="Proteomes" id="UP000031740"/>
    </source>
</evidence>
<dbReference type="AlphaFoldDB" id="A0A072R879"/>
<evidence type="ECO:0000313" key="1">
    <source>
        <dbReference type="EMBL" id="KEG21432.1"/>
    </source>
</evidence>
<dbReference type="EMBL" id="ASIV01000001">
    <property type="protein sequence ID" value="KEG21432.1"/>
    <property type="molecule type" value="Genomic_DNA"/>
</dbReference>
<dbReference type="HOGENOM" id="CLU_208313_0_0_5"/>
<comment type="caution">
    <text evidence="1">The sequence shown here is derived from an EMBL/GenBank/DDBJ whole genome shotgun (WGS) entry which is preliminary data.</text>
</comment>
<gene>
    <name evidence="1" type="ORF">H710_00382</name>
</gene>
<protein>
    <submittedName>
        <fullName evidence="1">Uncharacterized protein</fullName>
    </submittedName>
</protein>
<organism evidence="1 2">
    <name type="scientific">Bartonella bacilliformis Ver097</name>
    <dbReference type="NCBI Taxonomy" id="1293911"/>
    <lineage>
        <taxon>Bacteria</taxon>
        <taxon>Pseudomonadati</taxon>
        <taxon>Pseudomonadota</taxon>
        <taxon>Alphaproteobacteria</taxon>
        <taxon>Hyphomicrobiales</taxon>
        <taxon>Bartonellaceae</taxon>
        <taxon>Bartonella</taxon>
    </lineage>
</organism>
<sequence length="66" mass="7621">MQSYLMILAYGVPLYYVGRQHDTIQLDPQKHQAFLFPSQKEAEGTVQALAYDLCDFFDLFEIESVS</sequence>
<proteinExistence type="predicted"/>
<accession>A0A072R879</accession>
<name>A0A072R879_BARBA</name>